<protein>
    <submittedName>
        <fullName evidence="2">Uncharacterized protein</fullName>
    </submittedName>
</protein>
<evidence type="ECO:0000313" key="2">
    <source>
        <dbReference type="EMBL" id="CAB4129435.1"/>
    </source>
</evidence>
<sequence length="107" mass="11345">MAKSKDTPAEASVVQHIVEVNKKPFTTHSSLDDANAQAEKVRANAANKGRKTDVRVMTHTQTGTYLPAETPASKPAAKPAVKVVPKPAVKKPTTKPVAANKPAPKKK</sequence>
<name>A0A6J5L610_9CAUD</name>
<feature type="compositionally biased region" description="Low complexity" evidence="1">
    <location>
        <begin position="94"/>
        <end position="107"/>
    </location>
</feature>
<evidence type="ECO:0000256" key="1">
    <source>
        <dbReference type="SAM" id="MobiDB-lite"/>
    </source>
</evidence>
<accession>A0A6J5L610</accession>
<proteinExistence type="predicted"/>
<reference evidence="2" key="1">
    <citation type="submission" date="2020-04" db="EMBL/GenBank/DDBJ databases">
        <authorList>
            <person name="Chiriac C."/>
            <person name="Salcher M."/>
            <person name="Ghai R."/>
            <person name="Kavagutti S V."/>
        </authorList>
    </citation>
    <scope>NUCLEOTIDE SEQUENCE</scope>
</reference>
<feature type="region of interest" description="Disordered" evidence="1">
    <location>
        <begin position="61"/>
        <end position="107"/>
    </location>
</feature>
<feature type="compositionally biased region" description="Low complexity" evidence="1">
    <location>
        <begin position="70"/>
        <end position="87"/>
    </location>
</feature>
<organism evidence="2">
    <name type="scientific">uncultured Caudovirales phage</name>
    <dbReference type="NCBI Taxonomy" id="2100421"/>
    <lineage>
        <taxon>Viruses</taxon>
        <taxon>Duplodnaviria</taxon>
        <taxon>Heunggongvirae</taxon>
        <taxon>Uroviricota</taxon>
        <taxon>Caudoviricetes</taxon>
        <taxon>Peduoviridae</taxon>
        <taxon>Maltschvirus</taxon>
        <taxon>Maltschvirus maltsch</taxon>
    </lineage>
</organism>
<dbReference type="EMBL" id="LR796236">
    <property type="protein sequence ID" value="CAB4129435.1"/>
    <property type="molecule type" value="Genomic_DNA"/>
</dbReference>
<gene>
    <name evidence="2" type="ORF">UFOVP115_13</name>
</gene>